<evidence type="ECO:0000259" key="1">
    <source>
        <dbReference type="Pfam" id="PF12358"/>
    </source>
</evidence>
<accession>A0A6B1G130</accession>
<dbReference type="InterPro" id="IPR022104">
    <property type="entry name" value="DUF3644"/>
</dbReference>
<dbReference type="AlphaFoldDB" id="A0A6B1G130"/>
<sequence>MARPKLEIAMARCAGSALLAAIEIYNKPTVEYREQTFALLATNAWEILLKARLVQLGQGKIQTIYRRKSGSRQYERDKATGEPITISLSQAINRVGLPREVKANIQGIIETRNRAAHLGMLKPEVQDRILMFGTAGVQNFIKLSSKWFGETIDTPYLLPVGFVGHATSTRGNLPKGQRALINTLDNLARLPSGTSDPDFSVVMNVQIDIKPGLSGGGSVGITNDTNAPKFKVSDEEALAIFHATYNDLVAECRKRYPDFKQNFHFNTLMKTVKMDPNCAHERRLNPNKKKSSAQMFYNLDATFVKLDDAYKRMI</sequence>
<gene>
    <name evidence="2" type="ORF">F4148_17930</name>
</gene>
<reference evidence="2" key="1">
    <citation type="submission" date="2019-09" db="EMBL/GenBank/DDBJ databases">
        <title>Characterisation of the sponge microbiome using genome-centric metagenomics.</title>
        <authorList>
            <person name="Engelberts J.P."/>
            <person name="Robbins S.J."/>
            <person name="De Goeij J.M."/>
            <person name="Aranda M."/>
            <person name="Bell S.C."/>
            <person name="Webster N.S."/>
        </authorList>
    </citation>
    <scope>NUCLEOTIDE SEQUENCE</scope>
    <source>
        <strain evidence="2">SB0675_bin_29</strain>
    </source>
</reference>
<dbReference type="EMBL" id="VYDA01000632">
    <property type="protein sequence ID" value="MYH63542.1"/>
    <property type="molecule type" value="Genomic_DNA"/>
</dbReference>
<dbReference type="Pfam" id="PF12358">
    <property type="entry name" value="DUF3644"/>
    <property type="match status" value="1"/>
</dbReference>
<organism evidence="2">
    <name type="scientific">Caldilineaceae bacterium SB0675_bin_29</name>
    <dbReference type="NCBI Taxonomy" id="2605266"/>
    <lineage>
        <taxon>Bacteria</taxon>
        <taxon>Bacillati</taxon>
        <taxon>Chloroflexota</taxon>
        <taxon>Caldilineae</taxon>
        <taxon>Caldilineales</taxon>
        <taxon>Caldilineaceae</taxon>
    </lineage>
</organism>
<feature type="domain" description="DUF3644" evidence="1">
    <location>
        <begin position="14"/>
        <end position="169"/>
    </location>
</feature>
<protein>
    <submittedName>
        <fullName evidence="2">DUF3644 domain-containing protein</fullName>
    </submittedName>
</protein>
<proteinExistence type="predicted"/>
<evidence type="ECO:0000313" key="2">
    <source>
        <dbReference type="EMBL" id="MYH63542.1"/>
    </source>
</evidence>
<comment type="caution">
    <text evidence="2">The sequence shown here is derived from an EMBL/GenBank/DDBJ whole genome shotgun (WGS) entry which is preliminary data.</text>
</comment>
<name>A0A6B1G130_9CHLR</name>